<dbReference type="PANTHER" id="PTHR44830:SF1">
    <property type="entry name" value="TR-TYPE G DOMAIN-CONTAINING PROTEIN"/>
    <property type="match status" value="1"/>
</dbReference>
<comment type="caution">
    <text evidence="2">The sequence shown here is derived from an EMBL/GenBank/DDBJ whole genome shotgun (WGS) entry which is preliminary data.</text>
</comment>
<organism evidence="2 3">
    <name type="scientific">Artemisia annua</name>
    <name type="common">Sweet wormwood</name>
    <dbReference type="NCBI Taxonomy" id="35608"/>
    <lineage>
        <taxon>Eukaryota</taxon>
        <taxon>Viridiplantae</taxon>
        <taxon>Streptophyta</taxon>
        <taxon>Embryophyta</taxon>
        <taxon>Tracheophyta</taxon>
        <taxon>Spermatophyta</taxon>
        <taxon>Magnoliopsida</taxon>
        <taxon>eudicotyledons</taxon>
        <taxon>Gunneridae</taxon>
        <taxon>Pentapetalae</taxon>
        <taxon>asterids</taxon>
        <taxon>campanulids</taxon>
        <taxon>Asterales</taxon>
        <taxon>Asteraceae</taxon>
        <taxon>Asteroideae</taxon>
        <taxon>Anthemideae</taxon>
        <taxon>Artemisiinae</taxon>
        <taxon>Artemisia</taxon>
    </lineage>
</organism>
<evidence type="ECO:0000313" key="2">
    <source>
        <dbReference type="EMBL" id="PWA53269.1"/>
    </source>
</evidence>
<dbReference type="EMBL" id="PKPP01007473">
    <property type="protein sequence ID" value="PWA53269.1"/>
    <property type="molecule type" value="Genomic_DNA"/>
</dbReference>
<evidence type="ECO:0000313" key="3">
    <source>
        <dbReference type="Proteomes" id="UP000245207"/>
    </source>
</evidence>
<evidence type="ECO:0000256" key="1">
    <source>
        <dbReference type="SAM" id="MobiDB-lite"/>
    </source>
</evidence>
<dbReference type="AlphaFoldDB" id="A0A2U1LW78"/>
<keyword evidence="2" id="KW-0251">Elongation factor</keyword>
<protein>
    <submittedName>
        <fullName evidence="2">Translation elongation factor 1-alpha</fullName>
    </submittedName>
</protein>
<dbReference type="OrthoDB" id="5570111at2759"/>
<feature type="region of interest" description="Disordered" evidence="1">
    <location>
        <begin position="1"/>
        <end position="32"/>
    </location>
</feature>
<dbReference type="InterPro" id="IPR009000">
    <property type="entry name" value="Transl_B-barrel_sf"/>
</dbReference>
<proteinExistence type="predicted"/>
<dbReference type="STRING" id="35608.A0A2U1LW78"/>
<dbReference type="InterPro" id="IPR027417">
    <property type="entry name" value="P-loop_NTPase"/>
</dbReference>
<reference evidence="2 3" key="1">
    <citation type="journal article" date="2018" name="Mol. Plant">
        <title>The genome of Artemisia annua provides insight into the evolution of Asteraceae family and artemisinin biosynthesis.</title>
        <authorList>
            <person name="Shen Q."/>
            <person name="Zhang L."/>
            <person name="Liao Z."/>
            <person name="Wang S."/>
            <person name="Yan T."/>
            <person name="Shi P."/>
            <person name="Liu M."/>
            <person name="Fu X."/>
            <person name="Pan Q."/>
            <person name="Wang Y."/>
            <person name="Lv Z."/>
            <person name="Lu X."/>
            <person name="Zhang F."/>
            <person name="Jiang W."/>
            <person name="Ma Y."/>
            <person name="Chen M."/>
            <person name="Hao X."/>
            <person name="Li L."/>
            <person name="Tang Y."/>
            <person name="Lv G."/>
            <person name="Zhou Y."/>
            <person name="Sun X."/>
            <person name="Brodelius P.E."/>
            <person name="Rose J.K.C."/>
            <person name="Tang K."/>
        </authorList>
    </citation>
    <scope>NUCLEOTIDE SEQUENCE [LARGE SCALE GENOMIC DNA]</scope>
    <source>
        <strain evidence="3">cv. Huhao1</strain>
        <tissue evidence="2">Leaf</tissue>
    </source>
</reference>
<dbReference type="Proteomes" id="UP000245207">
    <property type="component" value="Unassembled WGS sequence"/>
</dbReference>
<dbReference type="SUPFAM" id="SSF50447">
    <property type="entry name" value="Translation proteins"/>
    <property type="match status" value="1"/>
</dbReference>
<keyword evidence="2" id="KW-0648">Protein biosynthesis</keyword>
<name>A0A2U1LW78_ARTAN</name>
<dbReference type="Gene3D" id="2.40.30.10">
    <property type="entry name" value="Translation factors"/>
    <property type="match status" value="1"/>
</dbReference>
<dbReference type="Gene3D" id="3.40.50.300">
    <property type="entry name" value="P-loop containing nucleotide triphosphate hydrolases"/>
    <property type="match status" value="1"/>
</dbReference>
<gene>
    <name evidence="2" type="ORF">CTI12_AA449430</name>
</gene>
<dbReference type="PANTHER" id="PTHR44830">
    <property type="entry name" value="ELONGATION FACTOR 1 ALPHA"/>
    <property type="match status" value="1"/>
</dbReference>
<dbReference type="GO" id="GO:0003746">
    <property type="term" value="F:translation elongation factor activity"/>
    <property type="evidence" value="ECO:0007669"/>
    <property type="project" value="UniProtKB-KW"/>
</dbReference>
<accession>A0A2U1LW78</accession>
<sequence length="128" mass="14013">MQVEFPVEAPTKDNGIKQNSYMENGKTDGQGVPEKIMEENIKVIDDSNGVIAGELGLKRPTATDNDGDKDQLSFLEAHDQINEPKRPSEKPLHLPLQDVYKIGGIGTMTVGRFETAGVIKPGIVVTYF</sequence>
<keyword evidence="3" id="KW-1185">Reference proteome</keyword>